<sequence length="150" mass="15533">MKHRTIGLTAALFAALIGTAFLFTACWQGNPAGGSDMPGGGGAITPGGTNPGNTNPGNTSAPDIEGINWRMENYGHVTTLLLKSGKANTTMTVAGTTISDSGKYTITDSTIKFTGFGTQASVFSGEYEYKLEGDTLTLSRPGAICQFKKA</sequence>
<dbReference type="AlphaFoldDB" id="C8PQK7"/>
<feature type="region of interest" description="Disordered" evidence="1">
    <location>
        <begin position="37"/>
        <end position="57"/>
    </location>
</feature>
<dbReference type="eggNOG" id="ENOG5031DKR">
    <property type="taxonomic scope" value="Bacteria"/>
</dbReference>
<evidence type="ECO:0000256" key="1">
    <source>
        <dbReference type="SAM" id="MobiDB-lite"/>
    </source>
</evidence>
<accession>C8PQK7</accession>
<keyword evidence="2" id="KW-0732">Signal</keyword>
<dbReference type="EMBL" id="ACYH01000037">
    <property type="protein sequence ID" value="EEV20362.1"/>
    <property type="molecule type" value="Genomic_DNA"/>
</dbReference>
<evidence type="ECO:0008006" key="5">
    <source>
        <dbReference type="Google" id="ProtNLM"/>
    </source>
</evidence>
<feature type="compositionally biased region" description="Low complexity" evidence="1">
    <location>
        <begin position="46"/>
        <end position="57"/>
    </location>
</feature>
<gene>
    <name evidence="3" type="ORF">TREVI0001_2111</name>
</gene>
<dbReference type="RefSeq" id="WP_006188862.1">
    <property type="nucleotide sequence ID" value="NZ_ACYH01000037.1"/>
</dbReference>
<comment type="caution">
    <text evidence="3">The sequence shown here is derived from an EMBL/GenBank/DDBJ whole genome shotgun (WGS) entry which is preliminary data.</text>
</comment>
<protein>
    <recommendedName>
        <fullName evidence="5">Lipocalin-like domain-containing protein</fullName>
    </recommendedName>
</protein>
<name>C8PQK7_9SPIR</name>
<organism evidence="3 4">
    <name type="scientific">Treponema vincentii ATCC 35580</name>
    <dbReference type="NCBI Taxonomy" id="596324"/>
    <lineage>
        <taxon>Bacteria</taxon>
        <taxon>Pseudomonadati</taxon>
        <taxon>Spirochaetota</taxon>
        <taxon>Spirochaetia</taxon>
        <taxon>Spirochaetales</taxon>
        <taxon>Treponemataceae</taxon>
        <taxon>Treponema</taxon>
    </lineage>
</organism>
<dbReference type="Proteomes" id="UP000004509">
    <property type="component" value="Unassembled WGS sequence"/>
</dbReference>
<dbReference type="PROSITE" id="PS51257">
    <property type="entry name" value="PROKAR_LIPOPROTEIN"/>
    <property type="match status" value="1"/>
</dbReference>
<reference evidence="3 4" key="1">
    <citation type="submission" date="2009-07" db="EMBL/GenBank/DDBJ databases">
        <authorList>
            <person name="Madupu R."/>
            <person name="Sebastian Y."/>
            <person name="Durkin A.S."/>
            <person name="Torralba M."/>
            <person name="Methe B."/>
            <person name="Sutton G.G."/>
            <person name="Strausberg R.L."/>
            <person name="Nelson K.E."/>
        </authorList>
    </citation>
    <scope>NUCLEOTIDE SEQUENCE [LARGE SCALE GENOMIC DNA]</scope>
    <source>
        <strain evidence="3 4">ATCC 35580</strain>
    </source>
</reference>
<evidence type="ECO:0000313" key="4">
    <source>
        <dbReference type="Proteomes" id="UP000004509"/>
    </source>
</evidence>
<proteinExistence type="predicted"/>
<dbReference type="STRING" id="596324.TREVI0001_2111"/>
<feature type="chain" id="PRO_5002991257" description="Lipocalin-like domain-containing protein" evidence="2">
    <location>
        <begin position="26"/>
        <end position="150"/>
    </location>
</feature>
<evidence type="ECO:0000313" key="3">
    <source>
        <dbReference type="EMBL" id="EEV20362.1"/>
    </source>
</evidence>
<feature type="signal peptide" evidence="2">
    <location>
        <begin position="1"/>
        <end position="25"/>
    </location>
</feature>
<evidence type="ECO:0000256" key="2">
    <source>
        <dbReference type="SAM" id="SignalP"/>
    </source>
</evidence>